<keyword evidence="9" id="KW-1185">Reference proteome</keyword>
<dbReference type="Proteomes" id="UP000245048">
    <property type="component" value="Unassembled WGS sequence"/>
</dbReference>
<evidence type="ECO:0000256" key="5">
    <source>
        <dbReference type="ARBA" id="ARBA00022801"/>
    </source>
</evidence>
<feature type="domain" description="GP-PDE" evidence="7">
    <location>
        <begin position="24"/>
        <end position="345"/>
    </location>
</feature>
<keyword evidence="3" id="KW-0732">Signal</keyword>
<organism evidence="8 9">
    <name type="scientific">Teichococcus aestuarii</name>
    <dbReference type="NCBI Taxonomy" id="568898"/>
    <lineage>
        <taxon>Bacteria</taxon>
        <taxon>Pseudomonadati</taxon>
        <taxon>Pseudomonadota</taxon>
        <taxon>Alphaproteobacteria</taxon>
        <taxon>Acetobacterales</taxon>
        <taxon>Roseomonadaceae</taxon>
        <taxon>Roseomonas</taxon>
    </lineage>
</organism>
<dbReference type="GO" id="GO:0008889">
    <property type="term" value="F:glycerophosphodiester phosphodiesterase activity"/>
    <property type="evidence" value="ECO:0007669"/>
    <property type="project" value="UniProtKB-EC"/>
</dbReference>
<accession>A0A2U1V7V4</accession>
<dbReference type="InterPro" id="IPR017946">
    <property type="entry name" value="PLC-like_Pdiesterase_TIM-brl"/>
</dbReference>
<dbReference type="PROSITE" id="PS00330">
    <property type="entry name" value="HEMOLYSIN_CALCIUM"/>
    <property type="match status" value="3"/>
</dbReference>
<evidence type="ECO:0000259" key="7">
    <source>
        <dbReference type="PROSITE" id="PS51704"/>
    </source>
</evidence>
<keyword evidence="4" id="KW-0319">Glycerol metabolism</keyword>
<dbReference type="Gene3D" id="2.150.10.10">
    <property type="entry name" value="Serralysin-like metalloprotease, C-terminal"/>
    <property type="match status" value="1"/>
</dbReference>
<dbReference type="SUPFAM" id="SSF51120">
    <property type="entry name" value="beta-Roll"/>
    <property type="match status" value="1"/>
</dbReference>
<dbReference type="PROSITE" id="PS51704">
    <property type="entry name" value="GP_PDE"/>
    <property type="match status" value="1"/>
</dbReference>
<dbReference type="PANTHER" id="PTHR43620:SF7">
    <property type="entry name" value="GLYCEROPHOSPHODIESTER PHOSPHODIESTERASE GDPD5-RELATED"/>
    <property type="match status" value="1"/>
</dbReference>
<dbReference type="EC" id="3.1.4.46" evidence="2"/>
<dbReference type="InterPro" id="IPR001343">
    <property type="entry name" value="Hemolysn_Ca-bd"/>
</dbReference>
<sequence>MPRVRIERKPGTMVSFATLDGQPPVVIAHRGASGYRPEHTLEAYRLAIEMGVSVIEPDLVSTKDGVLVARHEHTLSDTTNVADLPEFADRLVTKTIGGRAVTNWFTEDFTLAELKTLRAKERLGEVRPESASYDGRFEIPTLAEIIALVRQVEAETGRKIAIAPETKSPSFFESIGLDTSAMLVEQLVALGFTDRERVFVQSFETANLIRLNDEIMPGAGVDFQIVQLGNSYTVEALTEIARYADIVGPSKDAILLRRAITPVDGDGDGVALIARQLTGEVRPLVENAHSLGLKVIPYTVRAEEPFLVLGVDGTPLSAQDEMRLLIELGVDGFFTDQPDLGLEAVADHLASDGTEGNDILQGTDGIDFLDGGAGDDILFGGAGDDALTGGDGNDTLIGGPGGNRLEGGEGTDTAILSGRLADHAVAREGEALVLTGPAGATTLLSVERLLFADGLLRLDDGDALFDSLAYAMANPDVWAAGVDLKAHYENTGWREGRDPNALFDTGAYLAANPDVAAAGASPLQHYREFGWKEGRDPSAGFDGEAYLARNADVAEAGLNPLEHYLAHGQAEGRAATAAIGTVAADGFDAAFYMLANADVARSGLSARAHYEQHGRAEGRDPNGFFDAGAYLEAHADVAGAGMDPMMHYLLHGFAEGRESFGGFDAAAYLAANPDVAEAGVNPLLHFLQFGAAEGRLPEPGLLD</sequence>
<name>A0A2U1V7V4_9PROT</name>
<evidence type="ECO:0000256" key="6">
    <source>
        <dbReference type="ARBA" id="ARBA00047512"/>
    </source>
</evidence>
<evidence type="ECO:0000256" key="4">
    <source>
        <dbReference type="ARBA" id="ARBA00022798"/>
    </source>
</evidence>
<dbReference type="InterPro" id="IPR018511">
    <property type="entry name" value="Hemolysin-typ_Ca-bd_CS"/>
</dbReference>
<evidence type="ECO:0000256" key="1">
    <source>
        <dbReference type="ARBA" id="ARBA00007277"/>
    </source>
</evidence>
<dbReference type="InterPro" id="IPR030395">
    <property type="entry name" value="GP_PDE_dom"/>
</dbReference>
<dbReference type="GO" id="GO:0005509">
    <property type="term" value="F:calcium ion binding"/>
    <property type="evidence" value="ECO:0007669"/>
    <property type="project" value="InterPro"/>
</dbReference>
<dbReference type="GO" id="GO:0042597">
    <property type="term" value="C:periplasmic space"/>
    <property type="evidence" value="ECO:0007669"/>
    <property type="project" value="TreeGrafter"/>
</dbReference>
<evidence type="ECO:0000313" key="8">
    <source>
        <dbReference type="EMBL" id="PWC29997.1"/>
    </source>
</evidence>
<dbReference type="PRINTS" id="PR00313">
    <property type="entry name" value="CABNDNGRPT"/>
</dbReference>
<evidence type="ECO:0000313" key="9">
    <source>
        <dbReference type="Proteomes" id="UP000245048"/>
    </source>
</evidence>
<dbReference type="Pfam" id="PF00353">
    <property type="entry name" value="HemolysinCabind"/>
    <property type="match status" value="1"/>
</dbReference>
<proteinExistence type="inferred from homology"/>
<keyword evidence="5" id="KW-0378">Hydrolase</keyword>
<dbReference type="PANTHER" id="PTHR43620">
    <property type="entry name" value="GLYCEROPHOSPHORYL DIESTER PHOSPHODIESTERASE"/>
    <property type="match status" value="1"/>
</dbReference>
<dbReference type="Pfam" id="PF03009">
    <property type="entry name" value="GDPD"/>
    <property type="match status" value="1"/>
</dbReference>
<gene>
    <name evidence="8" type="ORF">CR165_03775</name>
</gene>
<evidence type="ECO:0000256" key="2">
    <source>
        <dbReference type="ARBA" id="ARBA00012247"/>
    </source>
</evidence>
<dbReference type="GO" id="GO:0006071">
    <property type="term" value="P:glycerol metabolic process"/>
    <property type="evidence" value="ECO:0007669"/>
    <property type="project" value="UniProtKB-KW"/>
</dbReference>
<dbReference type="AlphaFoldDB" id="A0A2U1V7V4"/>
<dbReference type="Gene3D" id="3.20.20.190">
    <property type="entry name" value="Phosphatidylinositol (PI) phosphodiesterase"/>
    <property type="match status" value="1"/>
</dbReference>
<dbReference type="SUPFAM" id="SSF51695">
    <property type="entry name" value="PLC-like phosphodiesterases"/>
    <property type="match status" value="1"/>
</dbReference>
<comment type="catalytic activity">
    <reaction evidence="6">
        <text>a sn-glycero-3-phosphodiester + H2O = an alcohol + sn-glycerol 3-phosphate + H(+)</text>
        <dbReference type="Rhea" id="RHEA:12969"/>
        <dbReference type="ChEBI" id="CHEBI:15377"/>
        <dbReference type="ChEBI" id="CHEBI:15378"/>
        <dbReference type="ChEBI" id="CHEBI:30879"/>
        <dbReference type="ChEBI" id="CHEBI:57597"/>
        <dbReference type="ChEBI" id="CHEBI:83408"/>
        <dbReference type="EC" id="3.1.4.46"/>
    </reaction>
</comment>
<dbReference type="EMBL" id="PDOA01000002">
    <property type="protein sequence ID" value="PWC29997.1"/>
    <property type="molecule type" value="Genomic_DNA"/>
</dbReference>
<dbReference type="InterPro" id="IPR011049">
    <property type="entry name" value="Serralysin-like_metalloprot_C"/>
</dbReference>
<dbReference type="GO" id="GO:0006629">
    <property type="term" value="P:lipid metabolic process"/>
    <property type="evidence" value="ECO:0007669"/>
    <property type="project" value="InterPro"/>
</dbReference>
<protein>
    <recommendedName>
        <fullName evidence="2">glycerophosphodiester phosphodiesterase</fullName>
        <ecNumber evidence="2">3.1.4.46</ecNumber>
    </recommendedName>
</protein>
<evidence type="ECO:0000256" key="3">
    <source>
        <dbReference type="ARBA" id="ARBA00022729"/>
    </source>
</evidence>
<comment type="similarity">
    <text evidence="1">Belongs to the glycerophosphoryl diester phosphodiesterase family.</text>
</comment>
<comment type="caution">
    <text evidence="8">The sequence shown here is derived from an EMBL/GenBank/DDBJ whole genome shotgun (WGS) entry which is preliminary data.</text>
</comment>
<reference evidence="9" key="1">
    <citation type="submission" date="2017-10" db="EMBL/GenBank/DDBJ databases">
        <authorList>
            <person name="Toshchakov S.V."/>
            <person name="Goeva M.A."/>
        </authorList>
    </citation>
    <scope>NUCLEOTIDE SEQUENCE [LARGE SCALE GENOMIC DNA]</scope>
    <source>
        <strain evidence="9">JR1/69-1-13</strain>
    </source>
</reference>